<sequence>MGFSERKSAWINEYGDPMTIIRPSGNVSTAARFVKGRQLLAPFDINFVRFMVFPSESDIQVGDLVRNETLGYQLFVTAIEERTLLGGKAGIYTELYTANYPAAEVQRYTPGSVDEYGNQTPATWTTVGTVPMSVEHVNGNVPYKDGLLLADTLYRLTLQTATALQLIPNPDRIIIDGRNFQVSDINVTVAPGLQIVQVKTDNRT</sequence>
<keyword evidence="2" id="KW-1185">Reference proteome</keyword>
<evidence type="ECO:0000313" key="2">
    <source>
        <dbReference type="Proteomes" id="UP001164803"/>
    </source>
</evidence>
<accession>A0ABY6YZB8</accession>
<reference evidence="1" key="1">
    <citation type="submission" date="2022-08" db="EMBL/GenBank/DDBJ databases">
        <title>Alicyclobacillus dauci DSM2870, complete genome.</title>
        <authorList>
            <person name="Wang Q."/>
            <person name="Cai R."/>
            <person name="Wang Z."/>
        </authorList>
    </citation>
    <scope>NUCLEOTIDE SEQUENCE</scope>
    <source>
        <strain evidence="1">DSM 28700</strain>
    </source>
</reference>
<dbReference type="InterPro" id="IPR008767">
    <property type="entry name" value="Phage_SPP1_head-tail_adaptor"/>
</dbReference>
<organism evidence="1 2">
    <name type="scientific">Alicyclobacillus dauci</name>
    <dbReference type="NCBI Taxonomy" id="1475485"/>
    <lineage>
        <taxon>Bacteria</taxon>
        <taxon>Bacillati</taxon>
        <taxon>Bacillota</taxon>
        <taxon>Bacilli</taxon>
        <taxon>Bacillales</taxon>
        <taxon>Alicyclobacillaceae</taxon>
        <taxon>Alicyclobacillus</taxon>
    </lineage>
</organism>
<gene>
    <name evidence="1" type="ORF">NZD86_11970</name>
</gene>
<dbReference type="RefSeq" id="WP_268041868.1">
    <property type="nucleotide sequence ID" value="NZ_CP104064.1"/>
</dbReference>
<evidence type="ECO:0000313" key="1">
    <source>
        <dbReference type="EMBL" id="WAH35045.1"/>
    </source>
</evidence>
<dbReference type="Pfam" id="PF05521">
    <property type="entry name" value="Phage_HCP"/>
    <property type="match status" value="1"/>
</dbReference>
<dbReference type="Proteomes" id="UP001164803">
    <property type="component" value="Chromosome"/>
</dbReference>
<proteinExistence type="predicted"/>
<dbReference type="EMBL" id="CP104064">
    <property type="protein sequence ID" value="WAH35045.1"/>
    <property type="molecule type" value="Genomic_DNA"/>
</dbReference>
<protein>
    <submittedName>
        <fullName evidence="1">Head-tail adaptor protein</fullName>
    </submittedName>
</protein>
<name>A0ABY6YZB8_9BACL</name>